<dbReference type="Pfam" id="PF01226">
    <property type="entry name" value="Form_Nir_trans"/>
    <property type="match status" value="1"/>
</dbReference>
<reference evidence="7 8" key="1">
    <citation type="submission" date="2023-02" db="EMBL/GenBank/DDBJ databases">
        <title>Dictyobacter halimunensis sp. nov., a new member of the class Ktedonobacteria from forest soil in a geothermal area.</title>
        <authorList>
            <person name="Rachmania M.K."/>
            <person name="Ningsih F."/>
            <person name="Sakai Y."/>
            <person name="Yabe S."/>
            <person name="Yokota A."/>
            <person name="Sjamsuridzal W."/>
        </authorList>
    </citation>
    <scope>NUCLEOTIDE SEQUENCE [LARGE SCALE GENOMIC DNA]</scope>
    <source>
        <strain evidence="7 8">S3.2.2.5</strain>
    </source>
</reference>
<keyword evidence="4 6" id="KW-0472">Membrane</keyword>
<proteinExistence type="predicted"/>
<dbReference type="RefSeq" id="WP_338257079.1">
    <property type="nucleotide sequence ID" value="NZ_BSRI01000002.1"/>
</dbReference>
<evidence type="ECO:0008006" key="9">
    <source>
        <dbReference type="Google" id="ProtNLM"/>
    </source>
</evidence>
<feature type="transmembrane region" description="Helical" evidence="6">
    <location>
        <begin position="155"/>
        <end position="174"/>
    </location>
</feature>
<dbReference type="PANTHER" id="PTHR30520:SF2">
    <property type="entry name" value="INNER MEMBRANE PROTEIN YFDC"/>
    <property type="match status" value="1"/>
</dbReference>
<dbReference type="Proteomes" id="UP001344906">
    <property type="component" value="Unassembled WGS sequence"/>
</dbReference>
<dbReference type="InterPro" id="IPR000292">
    <property type="entry name" value="For/NO2_transpt"/>
</dbReference>
<protein>
    <recommendedName>
        <fullName evidence="9">Transporter</fullName>
    </recommendedName>
</protein>
<dbReference type="PANTHER" id="PTHR30520">
    <property type="entry name" value="FORMATE TRANSPORTER-RELATED"/>
    <property type="match status" value="1"/>
</dbReference>
<keyword evidence="3 6" id="KW-1133">Transmembrane helix</keyword>
<evidence type="ECO:0000313" key="8">
    <source>
        <dbReference type="Proteomes" id="UP001344906"/>
    </source>
</evidence>
<keyword evidence="2 6" id="KW-0812">Transmembrane</keyword>
<evidence type="ECO:0000256" key="6">
    <source>
        <dbReference type="SAM" id="Phobius"/>
    </source>
</evidence>
<comment type="caution">
    <text evidence="7">The sequence shown here is derived from an EMBL/GenBank/DDBJ whole genome shotgun (WGS) entry which is preliminary data.</text>
</comment>
<feature type="region of interest" description="Disordered" evidence="5">
    <location>
        <begin position="1"/>
        <end position="31"/>
    </location>
</feature>
<evidence type="ECO:0000256" key="3">
    <source>
        <dbReference type="ARBA" id="ARBA00022989"/>
    </source>
</evidence>
<accession>A0ABQ6G2J6</accession>
<evidence type="ECO:0000313" key="7">
    <source>
        <dbReference type="EMBL" id="GLV60101.1"/>
    </source>
</evidence>
<dbReference type="EMBL" id="BSRI01000002">
    <property type="protein sequence ID" value="GLV60101.1"/>
    <property type="molecule type" value="Genomic_DNA"/>
</dbReference>
<feature type="transmembrane region" description="Helical" evidence="6">
    <location>
        <begin position="229"/>
        <end position="252"/>
    </location>
</feature>
<feature type="transmembrane region" description="Helical" evidence="6">
    <location>
        <begin position="72"/>
        <end position="91"/>
    </location>
</feature>
<keyword evidence="8" id="KW-1185">Reference proteome</keyword>
<feature type="transmembrane region" description="Helical" evidence="6">
    <location>
        <begin position="272"/>
        <end position="294"/>
    </location>
</feature>
<evidence type="ECO:0000256" key="2">
    <source>
        <dbReference type="ARBA" id="ARBA00022692"/>
    </source>
</evidence>
<evidence type="ECO:0000256" key="5">
    <source>
        <dbReference type="SAM" id="MobiDB-lite"/>
    </source>
</evidence>
<dbReference type="Gene3D" id="1.20.1080.10">
    <property type="entry name" value="Glycerol uptake facilitator protein"/>
    <property type="match status" value="1"/>
</dbReference>
<dbReference type="InterPro" id="IPR023271">
    <property type="entry name" value="Aquaporin-like"/>
</dbReference>
<gene>
    <name evidence="7" type="ORF">KDH_69240</name>
</gene>
<evidence type="ECO:0000256" key="1">
    <source>
        <dbReference type="ARBA" id="ARBA00004141"/>
    </source>
</evidence>
<sequence>MEDEQQITLANEPAEVDRTASEPELVAVSSPAVPSLNTGERKEVVKRSRMSAVVVHETIREEGERELRRSPAALALSGLGAGLSMGFSLVTQGLIHACLPPNAPWAPLLENFGYCVGFLIVVLGRQQLFTENTLTAILPLLAHFNRRMILRVARLWAIVLLANLCGALIFAWVISHTEIFTPAIQHAFAQVSMHSLRGGFGLVVLRGIFAGWLIALMVWLLPNSGNTRLHVIILITYVVALGGFAHIIAGSVDVLYLVNKGIISWLTYLGGFMIPTLIGNILGGVSLVAVLNFAQVASEKLGNGYGGVKTP</sequence>
<organism evidence="7 8">
    <name type="scientific">Dictyobacter halimunensis</name>
    <dbReference type="NCBI Taxonomy" id="3026934"/>
    <lineage>
        <taxon>Bacteria</taxon>
        <taxon>Bacillati</taxon>
        <taxon>Chloroflexota</taxon>
        <taxon>Ktedonobacteria</taxon>
        <taxon>Ktedonobacterales</taxon>
        <taxon>Dictyobacteraceae</taxon>
        <taxon>Dictyobacter</taxon>
    </lineage>
</organism>
<feature type="transmembrane region" description="Helical" evidence="6">
    <location>
        <begin position="103"/>
        <end position="123"/>
    </location>
</feature>
<feature type="transmembrane region" description="Helical" evidence="6">
    <location>
        <begin position="200"/>
        <end position="222"/>
    </location>
</feature>
<name>A0ABQ6G2J6_9CHLR</name>
<evidence type="ECO:0000256" key="4">
    <source>
        <dbReference type="ARBA" id="ARBA00023136"/>
    </source>
</evidence>
<comment type="subcellular location">
    <subcellularLocation>
        <location evidence="1">Membrane</location>
        <topology evidence="1">Multi-pass membrane protein</topology>
    </subcellularLocation>
</comment>